<proteinExistence type="predicted"/>
<reference evidence="1" key="1">
    <citation type="submission" date="2020-05" db="EMBL/GenBank/DDBJ databases">
        <authorList>
            <person name="Chiriac C."/>
            <person name="Salcher M."/>
            <person name="Ghai R."/>
            <person name="Kavagutti S V."/>
        </authorList>
    </citation>
    <scope>NUCLEOTIDE SEQUENCE</scope>
</reference>
<gene>
    <name evidence="1" type="ORF">UFOPK3037_01704</name>
</gene>
<organism evidence="1">
    <name type="scientific">freshwater metagenome</name>
    <dbReference type="NCBI Taxonomy" id="449393"/>
    <lineage>
        <taxon>unclassified sequences</taxon>
        <taxon>metagenomes</taxon>
        <taxon>ecological metagenomes</taxon>
    </lineage>
</organism>
<name>A0A6J6Z7F1_9ZZZZ</name>
<sequence>MRDKTPAAPLELSVTSKVPLELDKLEAQVTAWPFKSTAYD</sequence>
<dbReference type="EMBL" id="CAFAAO010000040">
    <property type="protein sequence ID" value="CAB4816363.1"/>
    <property type="molecule type" value="Genomic_DNA"/>
</dbReference>
<protein>
    <submittedName>
        <fullName evidence="1">Unannotated protein</fullName>
    </submittedName>
</protein>
<evidence type="ECO:0000313" key="1">
    <source>
        <dbReference type="EMBL" id="CAB4816363.1"/>
    </source>
</evidence>
<dbReference type="AlphaFoldDB" id="A0A6J6Z7F1"/>
<accession>A0A6J6Z7F1</accession>